<dbReference type="NCBIfam" id="TIGR01552">
    <property type="entry name" value="phd_fam"/>
    <property type="match status" value="1"/>
</dbReference>
<evidence type="ECO:0000256" key="2">
    <source>
        <dbReference type="RuleBase" id="RU362080"/>
    </source>
</evidence>
<dbReference type="RefSeq" id="WP_093428231.1">
    <property type="nucleotide sequence ID" value="NZ_FOMJ01000005.1"/>
</dbReference>
<accession>A0A1I1S667</accession>
<dbReference type="EMBL" id="FOMJ01000005">
    <property type="protein sequence ID" value="SFD41842.1"/>
    <property type="molecule type" value="Genomic_DNA"/>
</dbReference>
<feature type="region of interest" description="Disordered" evidence="3">
    <location>
        <begin position="67"/>
        <end position="96"/>
    </location>
</feature>
<comment type="similarity">
    <text evidence="1 2">Belongs to the phD/YefM antitoxin family.</text>
</comment>
<proteinExistence type="inferred from homology"/>
<dbReference type="PANTHER" id="PTHR35377:SF5">
    <property type="entry name" value="ANTITOXIN VAPB46"/>
    <property type="match status" value="1"/>
</dbReference>
<dbReference type="SUPFAM" id="SSF143120">
    <property type="entry name" value="YefM-like"/>
    <property type="match status" value="1"/>
</dbReference>
<dbReference type="AlphaFoldDB" id="A0A1I1S667"/>
<dbReference type="InterPro" id="IPR036165">
    <property type="entry name" value="YefM-like_sf"/>
</dbReference>
<dbReference type="GO" id="GO:0097351">
    <property type="term" value="F:toxin sequestering activity"/>
    <property type="evidence" value="ECO:0007669"/>
    <property type="project" value="TreeGrafter"/>
</dbReference>
<comment type="function">
    <text evidence="2">Antitoxin component of a type II toxin-antitoxin (TA) system.</text>
</comment>
<feature type="compositionally biased region" description="Basic and acidic residues" evidence="3">
    <location>
        <begin position="81"/>
        <end position="96"/>
    </location>
</feature>
<protein>
    <recommendedName>
        <fullName evidence="2">Antitoxin</fullName>
    </recommendedName>
</protein>
<organism evidence="4 5">
    <name type="scientific">Thiohalospira halophila DSM 15071</name>
    <dbReference type="NCBI Taxonomy" id="1123397"/>
    <lineage>
        <taxon>Bacteria</taxon>
        <taxon>Pseudomonadati</taxon>
        <taxon>Pseudomonadota</taxon>
        <taxon>Gammaproteobacteria</taxon>
        <taxon>Thiohalospirales</taxon>
        <taxon>Thiohalospiraceae</taxon>
        <taxon>Thiohalospira</taxon>
    </lineage>
</organism>
<evidence type="ECO:0000313" key="5">
    <source>
        <dbReference type="Proteomes" id="UP000198611"/>
    </source>
</evidence>
<dbReference type="PANTHER" id="PTHR35377">
    <property type="entry name" value="ANTITOXIN VAPB49-RELATED-RELATED"/>
    <property type="match status" value="1"/>
</dbReference>
<dbReference type="InterPro" id="IPR051416">
    <property type="entry name" value="phD-YefM_TA_antitoxins"/>
</dbReference>
<gene>
    <name evidence="4" type="ORF">SAMN05660831_01583</name>
</gene>
<dbReference type="InterPro" id="IPR006442">
    <property type="entry name" value="Antitoxin_Phd/YefM"/>
</dbReference>
<evidence type="ECO:0000256" key="1">
    <source>
        <dbReference type="ARBA" id="ARBA00009981"/>
    </source>
</evidence>
<dbReference type="OrthoDB" id="557859at2"/>
<evidence type="ECO:0000313" key="4">
    <source>
        <dbReference type="EMBL" id="SFD41842.1"/>
    </source>
</evidence>
<dbReference type="Gene3D" id="3.40.1620.10">
    <property type="entry name" value="YefM-like domain"/>
    <property type="match status" value="1"/>
</dbReference>
<sequence>MNVSVRELKAHLSEYLRRAQAGETIVITSRNHVVGRLSAPTEEDHAPAREETAALERLRAQPWLQEPAAAGALGGGRRRIPAREGETLSTELLERD</sequence>
<dbReference type="Pfam" id="PF02604">
    <property type="entry name" value="PhdYeFM_antitox"/>
    <property type="match status" value="1"/>
</dbReference>
<reference evidence="4 5" key="1">
    <citation type="submission" date="2016-10" db="EMBL/GenBank/DDBJ databases">
        <authorList>
            <person name="de Groot N.N."/>
        </authorList>
    </citation>
    <scope>NUCLEOTIDE SEQUENCE [LARGE SCALE GENOMIC DNA]</scope>
    <source>
        <strain evidence="4 5">HL3</strain>
    </source>
</reference>
<keyword evidence="5" id="KW-1185">Reference proteome</keyword>
<name>A0A1I1S667_9GAMM</name>
<evidence type="ECO:0000256" key="3">
    <source>
        <dbReference type="SAM" id="MobiDB-lite"/>
    </source>
</evidence>
<dbReference type="Proteomes" id="UP000198611">
    <property type="component" value="Unassembled WGS sequence"/>
</dbReference>
<dbReference type="STRING" id="1123397.SAMN05660831_01583"/>